<accession>A0AC61DGI4</accession>
<sequence>MNVKTIKKISIVLGVMLNTVTIAYAQPSVDELVALFEKINPYEDFSRRKVEDADQWGRKVRNVNLPKNYEIFPYIVEGVPNWIYEELYREEGSELAGTGAFATWGAIKMPKDFELTYVMPGKISFARPYVQSAATSNLARNELSIPQLKETYEQLLGHIINVDYRTFNEKEFADFMVKYIDFSGADYGCSEYTLKSAEKFDVIREKFIRDKVKSYAEYIKKYKIITSGTYEVFPEMFWKNCMGEAVLPSYVSVKIVSGEIPKGQVFSSFGGSGYSKKAHPKYKLNSEYKGIFQITFSDNNKGTFDYYHLSWLWQLDTDTNLYQGAR</sequence>
<proteinExistence type="predicted"/>
<comment type="caution">
    <text evidence="1">The sequence shown here is derived from an EMBL/GenBank/DDBJ whole genome shotgun (WGS) entry which is preliminary data.</text>
</comment>
<dbReference type="Proteomes" id="UP000224460">
    <property type="component" value="Unassembled WGS sequence"/>
</dbReference>
<organism evidence="1 2">
    <name type="scientific">Sporanaerobium hydrogeniformans</name>
    <dbReference type="NCBI Taxonomy" id="3072179"/>
    <lineage>
        <taxon>Bacteria</taxon>
        <taxon>Bacillati</taxon>
        <taxon>Bacillota</taxon>
        <taxon>Clostridia</taxon>
        <taxon>Lachnospirales</taxon>
        <taxon>Lachnospiraceae</taxon>
        <taxon>Sporanaerobium</taxon>
    </lineage>
</organism>
<gene>
    <name evidence="1" type="ORF">CS063_00365</name>
</gene>
<keyword evidence="2" id="KW-1185">Reference proteome</keyword>
<reference evidence="1" key="1">
    <citation type="submission" date="2017-10" db="EMBL/GenBank/DDBJ databases">
        <title>Genome sequence of cellulolytic Lachnospiraceae bacterium XHS1971 isolated from hotspring sediment.</title>
        <authorList>
            <person name="Vasudevan G."/>
            <person name="Joshi A.J."/>
            <person name="Hivarkar S."/>
            <person name="Lanjekar V.B."/>
            <person name="Dhakephalkar P.K."/>
            <person name="Dagar S."/>
        </authorList>
    </citation>
    <scope>NUCLEOTIDE SEQUENCE</scope>
    <source>
        <strain evidence="1">XHS1971</strain>
    </source>
</reference>
<protein>
    <submittedName>
        <fullName evidence="1">Uncharacterized protein</fullName>
    </submittedName>
</protein>
<name>A0AC61DGI4_9FIRM</name>
<evidence type="ECO:0000313" key="1">
    <source>
        <dbReference type="EMBL" id="PHV71963.1"/>
    </source>
</evidence>
<evidence type="ECO:0000313" key="2">
    <source>
        <dbReference type="Proteomes" id="UP000224460"/>
    </source>
</evidence>
<dbReference type="EMBL" id="PEDL01000001">
    <property type="protein sequence ID" value="PHV71963.1"/>
    <property type="molecule type" value="Genomic_DNA"/>
</dbReference>